<protein>
    <submittedName>
        <fullName evidence="1">Uncharacterized protein</fullName>
    </submittedName>
</protein>
<evidence type="ECO:0000313" key="2">
    <source>
        <dbReference type="Proteomes" id="UP000000845"/>
    </source>
</evidence>
<organism evidence="1 2">
    <name type="scientific">Sebaldella termitidis (strain ATCC 33386 / NCTC 11300)</name>
    <dbReference type="NCBI Taxonomy" id="526218"/>
    <lineage>
        <taxon>Bacteria</taxon>
        <taxon>Fusobacteriati</taxon>
        <taxon>Fusobacteriota</taxon>
        <taxon>Fusobacteriia</taxon>
        <taxon>Fusobacteriales</taxon>
        <taxon>Leptotrichiaceae</taxon>
        <taxon>Sebaldella</taxon>
    </lineage>
</organism>
<dbReference type="HOGENOM" id="CLU_2002316_0_0_0"/>
<sequence length="124" mass="14387">MAKITMEVLEETLKKYNIENNYDNFIFGYKLSKLIGFADMQIFGIGKNSIILLPVTALGALENEKPEILKFFDEIEGFELKKGLLSHTLIISFLDGKKLKYKINKFVIPYPWHNESVKRLLDKE</sequence>
<dbReference type="RefSeq" id="WP_012861209.1">
    <property type="nucleotide sequence ID" value="NC_013517.1"/>
</dbReference>
<dbReference type="KEGG" id="str:Sterm_1755"/>
<dbReference type="AlphaFoldDB" id="D1AIM9"/>
<name>D1AIM9_SEBTE</name>
<reference evidence="2" key="1">
    <citation type="submission" date="2009-09" db="EMBL/GenBank/DDBJ databases">
        <title>The complete chromosome of Sebaldella termitidis ATCC 33386.</title>
        <authorList>
            <consortium name="US DOE Joint Genome Institute (JGI-PGF)"/>
            <person name="Lucas S."/>
            <person name="Copeland A."/>
            <person name="Lapidus A."/>
            <person name="Glavina del Rio T."/>
            <person name="Dalin E."/>
            <person name="Tice H."/>
            <person name="Bruce D."/>
            <person name="Goodwin L."/>
            <person name="Pitluck S."/>
            <person name="Kyrpides N."/>
            <person name="Mavromatis K."/>
            <person name="Ivanova N."/>
            <person name="Mikhailova N."/>
            <person name="Sims D."/>
            <person name="Meincke L."/>
            <person name="Brettin T."/>
            <person name="Detter J.C."/>
            <person name="Han C."/>
            <person name="Larimer F."/>
            <person name="Land M."/>
            <person name="Hauser L."/>
            <person name="Markowitz V."/>
            <person name="Cheng J.F."/>
            <person name="Hugenholtz P."/>
            <person name="Woyke T."/>
            <person name="Wu D."/>
            <person name="Eisen J.A."/>
        </authorList>
    </citation>
    <scope>NUCLEOTIDE SEQUENCE [LARGE SCALE GENOMIC DNA]</scope>
    <source>
        <strain evidence="2">ATCC 33386 / NCTC 11300</strain>
    </source>
</reference>
<evidence type="ECO:0000313" key="1">
    <source>
        <dbReference type="EMBL" id="ACZ08613.1"/>
    </source>
</evidence>
<reference evidence="1 2" key="2">
    <citation type="journal article" date="2010" name="Stand. Genomic Sci.">
        <title>Complete genome sequence of Sebaldella termitidis type strain (NCTC 11300).</title>
        <authorList>
            <person name="Harmon-Smith M."/>
            <person name="Celia L."/>
            <person name="Chertkov O."/>
            <person name="Lapidus A."/>
            <person name="Copeland A."/>
            <person name="Glavina Del Rio T."/>
            <person name="Nolan M."/>
            <person name="Lucas S."/>
            <person name="Tice H."/>
            <person name="Cheng J.F."/>
            <person name="Han C."/>
            <person name="Detter J.C."/>
            <person name="Bruce D."/>
            <person name="Goodwin L."/>
            <person name="Pitluck S."/>
            <person name="Pati A."/>
            <person name="Liolios K."/>
            <person name="Ivanova N."/>
            <person name="Mavromatis K."/>
            <person name="Mikhailova N."/>
            <person name="Chen A."/>
            <person name="Palaniappan K."/>
            <person name="Land M."/>
            <person name="Hauser L."/>
            <person name="Chang Y.J."/>
            <person name="Jeffries C.D."/>
            <person name="Brettin T."/>
            <person name="Goker M."/>
            <person name="Beck B."/>
            <person name="Bristow J."/>
            <person name="Eisen J.A."/>
            <person name="Markowitz V."/>
            <person name="Hugenholtz P."/>
            <person name="Kyrpides N.C."/>
            <person name="Klenk H.P."/>
            <person name="Chen F."/>
        </authorList>
    </citation>
    <scope>NUCLEOTIDE SEQUENCE [LARGE SCALE GENOMIC DNA]</scope>
    <source>
        <strain evidence="2">ATCC 33386 / NCTC 11300</strain>
    </source>
</reference>
<gene>
    <name evidence="1" type="ordered locus">Sterm_1755</name>
</gene>
<keyword evidence="2" id="KW-1185">Reference proteome</keyword>
<accession>D1AIM9</accession>
<proteinExistence type="predicted"/>
<dbReference type="STRING" id="526218.Sterm_1755"/>
<dbReference type="EMBL" id="CP001739">
    <property type="protein sequence ID" value="ACZ08613.1"/>
    <property type="molecule type" value="Genomic_DNA"/>
</dbReference>
<dbReference type="Proteomes" id="UP000000845">
    <property type="component" value="Chromosome"/>
</dbReference>